<accession>A0A1R4GPP4</accession>
<dbReference type="AlphaFoldDB" id="A0A1R4GPP4"/>
<dbReference type="InterPro" id="IPR021247">
    <property type="entry name" value="DUF2785"/>
</dbReference>
<reference evidence="1 2" key="1">
    <citation type="submission" date="2017-02" db="EMBL/GenBank/DDBJ databases">
        <authorList>
            <person name="Peterson S.W."/>
        </authorList>
    </citation>
    <scope>NUCLEOTIDE SEQUENCE [LARGE SCALE GENOMIC DNA]</scope>
    <source>
        <strain evidence="1 2">B Ar 00.02</strain>
    </source>
</reference>
<evidence type="ECO:0000313" key="1">
    <source>
        <dbReference type="EMBL" id="SJM70137.1"/>
    </source>
</evidence>
<sequence>MEIIELLEDLSSPDPTVRDGESLGRLCELVDRGHVSEAQLAFLGATLVERLSHDRVEARSFAALALVPLILRDVCSPGWFPHFASWYASEADITGYDMTRGWLHAVAHGADVLGAIGWKATESPRPVLDLAVRRMLHQGPGIWRDQEDDRLGFSIAITLANRHLNPADALEWVEPVEKAFLRGEPGPVPAFVSNSIRTLRVVALLVGEQMTYEGHTLRVQYHTALRQRLREVLHHASPWMWNLQGPAGRAGPPAV</sequence>
<organism evidence="1 2">
    <name type="scientific">Arthrobacter rhombi</name>
    <dbReference type="NCBI Taxonomy" id="71253"/>
    <lineage>
        <taxon>Bacteria</taxon>
        <taxon>Bacillati</taxon>
        <taxon>Actinomycetota</taxon>
        <taxon>Actinomycetes</taxon>
        <taxon>Micrococcales</taxon>
        <taxon>Micrococcaceae</taxon>
        <taxon>Arthrobacter</taxon>
    </lineage>
</organism>
<dbReference type="EMBL" id="FUHW01000038">
    <property type="protein sequence ID" value="SJM70137.1"/>
    <property type="molecule type" value="Genomic_DNA"/>
</dbReference>
<gene>
    <name evidence="1" type="ORF">FM101_12345</name>
</gene>
<dbReference type="Pfam" id="PF10978">
    <property type="entry name" value="DUF2785"/>
    <property type="match status" value="1"/>
</dbReference>
<dbReference type="Proteomes" id="UP000195913">
    <property type="component" value="Unassembled WGS sequence"/>
</dbReference>
<evidence type="ECO:0008006" key="3">
    <source>
        <dbReference type="Google" id="ProtNLM"/>
    </source>
</evidence>
<keyword evidence="2" id="KW-1185">Reference proteome</keyword>
<evidence type="ECO:0000313" key="2">
    <source>
        <dbReference type="Proteomes" id="UP000195913"/>
    </source>
</evidence>
<name>A0A1R4GPP4_9MICC</name>
<protein>
    <recommendedName>
        <fullName evidence="3">DUF2785 domain-containing protein</fullName>
    </recommendedName>
</protein>
<proteinExistence type="predicted"/>